<sequence length="309" mass="33605">MHEIEITEIPPLKPAEQTLLDMHSVLNVFNVLWSELTLIGLALADDPAHLREGQALIGRLVAGLRDPVASLEAARHIESHIAHVAAEIAESLAARPGAGRRPEVARSLASLESVFAVLRVRAREVLARAGRPELWLDMTVAELLSDFYEVLAAMQTGSHGRFGIVYNAAVQGPNDYYVDLRFESAVDDRLRLPLVFKDAMRDLVANARKYTAPGGQITAALFADHDRLRLAVRDTGRGIPMAELASVIDYGRRGSNVSDVRTMGGGFGLTKAFFVTKQFGGRFWIASELGHGTRVRIEIPLTPPAAAAS</sequence>
<dbReference type="eggNOG" id="COG3705">
    <property type="taxonomic scope" value="Bacteria"/>
</dbReference>
<evidence type="ECO:0000256" key="3">
    <source>
        <dbReference type="ARBA" id="ARBA00022679"/>
    </source>
</evidence>
<evidence type="ECO:0000256" key="2">
    <source>
        <dbReference type="ARBA" id="ARBA00012438"/>
    </source>
</evidence>
<dbReference type="STRING" id="452637.Oter_1261"/>
<dbReference type="InterPro" id="IPR005467">
    <property type="entry name" value="His_kinase_dom"/>
</dbReference>
<dbReference type="PRINTS" id="PR00344">
    <property type="entry name" value="BCTRLSENSOR"/>
</dbReference>
<reference evidence="7 8" key="1">
    <citation type="journal article" date="2011" name="J. Bacteriol.">
        <title>Genome sequence of the verrucomicrobium Opitutus terrae PB90-1, an abundant inhabitant of rice paddy soil ecosystems.</title>
        <authorList>
            <person name="van Passel M.W."/>
            <person name="Kant R."/>
            <person name="Palva A."/>
            <person name="Copeland A."/>
            <person name="Lucas S."/>
            <person name="Lapidus A."/>
            <person name="Glavina del Rio T."/>
            <person name="Pitluck S."/>
            <person name="Goltsman E."/>
            <person name="Clum A."/>
            <person name="Sun H."/>
            <person name="Schmutz J."/>
            <person name="Larimer F.W."/>
            <person name="Land M.L."/>
            <person name="Hauser L."/>
            <person name="Kyrpides N."/>
            <person name="Mikhailova N."/>
            <person name="Richardson P.P."/>
            <person name="Janssen P.H."/>
            <person name="de Vos W.M."/>
            <person name="Smidt H."/>
        </authorList>
    </citation>
    <scope>NUCLEOTIDE SEQUENCE [LARGE SCALE GENOMIC DNA]</scope>
    <source>
        <strain evidence="8">DSM 11246 / JCM 15787 / PB90-1</strain>
    </source>
</reference>
<evidence type="ECO:0000313" key="7">
    <source>
        <dbReference type="EMBL" id="ACB74546.1"/>
    </source>
</evidence>
<keyword evidence="8" id="KW-1185">Reference proteome</keyword>
<comment type="catalytic activity">
    <reaction evidence="1">
        <text>ATP + protein L-histidine = ADP + protein N-phospho-L-histidine.</text>
        <dbReference type="EC" id="2.7.13.3"/>
    </reaction>
</comment>
<organism evidence="7 8">
    <name type="scientific">Opitutus terrae (strain DSM 11246 / JCM 15787 / PB90-1)</name>
    <dbReference type="NCBI Taxonomy" id="452637"/>
    <lineage>
        <taxon>Bacteria</taxon>
        <taxon>Pseudomonadati</taxon>
        <taxon>Verrucomicrobiota</taxon>
        <taxon>Opitutia</taxon>
        <taxon>Opitutales</taxon>
        <taxon>Opitutaceae</taxon>
        <taxon>Opitutus</taxon>
    </lineage>
</organism>
<dbReference type="InterPro" id="IPR003594">
    <property type="entry name" value="HATPase_dom"/>
</dbReference>
<dbReference type="InterPro" id="IPR036890">
    <property type="entry name" value="HATPase_C_sf"/>
</dbReference>
<evidence type="ECO:0000259" key="6">
    <source>
        <dbReference type="PROSITE" id="PS50109"/>
    </source>
</evidence>
<keyword evidence="3" id="KW-0808">Transferase</keyword>
<evidence type="ECO:0000256" key="5">
    <source>
        <dbReference type="ARBA" id="ARBA00023012"/>
    </source>
</evidence>
<dbReference type="OrthoDB" id="179319at2"/>
<dbReference type="InterPro" id="IPR004358">
    <property type="entry name" value="Sig_transdc_His_kin-like_C"/>
</dbReference>
<dbReference type="Proteomes" id="UP000007013">
    <property type="component" value="Chromosome"/>
</dbReference>
<name>B1ZPM7_OPITP</name>
<dbReference type="eggNOG" id="COG2205">
    <property type="taxonomic scope" value="Bacteria"/>
</dbReference>
<accession>B1ZPM7</accession>
<evidence type="ECO:0000313" key="8">
    <source>
        <dbReference type="Proteomes" id="UP000007013"/>
    </source>
</evidence>
<dbReference type="PANTHER" id="PTHR43711">
    <property type="entry name" value="TWO-COMPONENT HISTIDINE KINASE"/>
    <property type="match status" value="1"/>
</dbReference>
<dbReference type="EMBL" id="CP001032">
    <property type="protein sequence ID" value="ACB74546.1"/>
    <property type="molecule type" value="Genomic_DNA"/>
</dbReference>
<dbReference type="AlphaFoldDB" id="B1ZPM7"/>
<gene>
    <name evidence="7" type="ordered locus">Oter_1261</name>
</gene>
<dbReference type="Pfam" id="PF02518">
    <property type="entry name" value="HATPase_c"/>
    <property type="match status" value="1"/>
</dbReference>
<proteinExistence type="predicted"/>
<evidence type="ECO:0000256" key="1">
    <source>
        <dbReference type="ARBA" id="ARBA00000085"/>
    </source>
</evidence>
<dbReference type="PROSITE" id="PS50109">
    <property type="entry name" value="HIS_KIN"/>
    <property type="match status" value="1"/>
</dbReference>
<dbReference type="InterPro" id="IPR050736">
    <property type="entry name" value="Sensor_HK_Regulatory"/>
</dbReference>
<dbReference type="SUPFAM" id="SSF55874">
    <property type="entry name" value="ATPase domain of HSP90 chaperone/DNA topoisomerase II/histidine kinase"/>
    <property type="match status" value="1"/>
</dbReference>
<dbReference type="SMART" id="SM00387">
    <property type="entry name" value="HATPase_c"/>
    <property type="match status" value="1"/>
</dbReference>
<dbReference type="GO" id="GO:0000160">
    <property type="term" value="P:phosphorelay signal transduction system"/>
    <property type="evidence" value="ECO:0007669"/>
    <property type="project" value="UniProtKB-KW"/>
</dbReference>
<dbReference type="Gene3D" id="3.30.565.10">
    <property type="entry name" value="Histidine kinase-like ATPase, C-terminal domain"/>
    <property type="match status" value="1"/>
</dbReference>
<feature type="domain" description="Histidine kinase" evidence="6">
    <location>
        <begin position="196"/>
        <end position="303"/>
    </location>
</feature>
<keyword evidence="5" id="KW-0902">Two-component regulatory system</keyword>
<dbReference type="KEGG" id="ote:Oter_1261"/>
<evidence type="ECO:0000256" key="4">
    <source>
        <dbReference type="ARBA" id="ARBA00022777"/>
    </source>
</evidence>
<dbReference type="HOGENOM" id="CLU_936606_0_0_0"/>
<dbReference type="GO" id="GO:0004673">
    <property type="term" value="F:protein histidine kinase activity"/>
    <property type="evidence" value="ECO:0007669"/>
    <property type="project" value="UniProtKB-EC"/>
</dbReference>
<dbReference type="PANTHER" id="PTHR43711:SF1">
    <property type="entry name" value="HISTIDINE KINASE 1"/>
    <property type="match status" value="1"/>
</dbReference>
<protein>
    <recommendedName>
        <fullName evidence="2">histidine kinase</fullName>
        <ecNumber evidence="2">2.7.13.3</ecNumber>
    </recommendedName>
</protein>
<dbReference type="EC" id="2.7.13.3" evidence="2"/>
<keyword evidence="4 7" id="KW-0418">Kinase</keyword>